<dbReference type="Proteomes" id="UP000243342">
    <property type="component" value="Unassembled WGS sequence"/>
</dbReference>
<comment type="similarity">
    <text evidence="7">Belongs to the binding-protein-dependent transport system permease family.</text>
</comment>
<comment type="caution">
    <text evidence="10">The sequence shown here is derived from an EMBL/GenBank/DDBJ whole genome shotgun (WGS) entry which is preliminary data.</text>
</comment>
<evidence type="ECO:0000256" key="7">
    <source>
        <dbReference type="RuleBase" id="RU363032"/>
    </source>
</evidence>
<evidence type="ECO:0000256" key="2">
    <source>
        <dbReference type="ARBA" id="ARBA00022448"/>
    </source>
</evidence>
<dbReference type="InterPro" id="IPR050366">
    <property type="entry name" value="BP-dependent_transpt_permease"/>
</dbReference>
<keyword evidence="5 7" id="KW-1133">Transmembrane helix</keyword>
<accession>A0A1J7CAX6</accession>
<keyword evidence="3" id="KW-1003">Cell membrane</keyword>
<protein>
    <submittedName>
        <fullName evidence="10">Peptide ABC transporter permease</fullName>
    </submittedName>
</protein>
<evidence type="ECO:0000256" key="5">
    <source>
        <dbReference type="ARBA" id="ARBA00022989"/>
    </source>
</evidence>
<comment type="subcellular location">
    <subcellularLocation>
        <location evidence="1 7">Cell membrane</location>
        <topology evidence="1 7">Multi-pass membrane protein</topology>
    </subcellularLocation>
</comment>
<dbReference type="OrthoDB" id="9812701at2"/>
<organism evidence="10 11">
    <name type="scientific">Mangrovactinospora gilvigrisea</name>
    <dbReference type="NCBI Taxonomy" id="1428644"/>
    <lineage>
        <taxon>Bacteria</taxon>
        <taxon>Bacillati</taxon>
        <taxon>Actinomycetota</taxon>
        <taxon>Actinomycetes</taxon>
        <taxon>Kitasatosporales</taxon>
        <taxon>Streptomycetaceae</taxon>
        <taxon>Mangrovactinospora</taxon>
    </lineage>
</organism>
<keyword evidence="2 7" id="KW-0813">Transport</keyword>
<dbReference type="RefSeq" id="WP_071655362.1">
    <property type="nucleotide sequence ID" value="NZ_MLCF01000016.1"/>
</dbReference>
<dbReference type="InterPro" id="IPR035906">
    <property type="entry name" value="MetI-like_sf"/>
</dbReference>
<feature type="domain" description="ABC transmembrane type-1" evidence="9">
    <location>
        <begin position="115"/>
        <end position="307"/>
    </location>
</feature>
<gene>
    <name evidence="10" type="ORF">BIV57_04600</name>
</gene>
<feature type="region of interest" description="Disordered" evidence="8">
    <location>
        <begin position="1"/>
        <end position="22"/>
    </location>
</feature>
<keyword evidence="6 7" id="KW-0472">Membrane</keyword>
<dbReference type="PANTHER" id="PTHR43386">
    <property type="entry name" value="OLIGOPEPTIDE TRANSPORT SYSTEM PERMEASE PROTEIN APPC"/>
    <property type="match status" value="1"/>
</dbReference>
<evidence type="ECO:0000256" key="6">
    <source>
        <dbReference type="ARBA" id="ARBA00023136"/>
    </source>
</evidence>
<feature type="transmembrane region" description="Helical" evidence="7">
    <location>
        <begin position="155"/>
        <end position="175"/>
    </location>
</feature>
<feature type="transmembrane region" description="Helical" evidence="7">
    <location>
        <begin position="119"/>
        <end position="143"/>
    </location>
</feature>
<dbReference type="Pfam" id="PF00528">
    <property type="entry name" value="BPD_transp_1"/>
    <property type="match status" value="1"/>
</dbReference>
<keyword evidence="4 7" id="KW-0812">Transmembrane</keyword>
<evidence type="ECO:0000256" key="4">
    <source>
        <dbReference type="ARBA" id="ARBA00022692"/>
    </source>
</evidence>
<feature type="transmembrane region" description="Helical" evidence="7">
    <location>
        <begin position="39"/>
        <end position="61"/>
    </location>
</feature>
<dbReference type="InterPro" id="IPR000515">
    <property type="entry name" value="MetI-like"/>
</dbReference>
<dbReference type="CDD" id="cd06261">
    <property type="entry name" value="TM_PBP2"/>
    <property type="match status" value="1"/>
</dbReference>
<dbReference type="STRING" id="1428644.BIV57_04600"/>
<evidence type="ECO:0000259" key="9">
    <source>
        <dbReference type="PROSITE" id="PS50928"/>
    </source>
</evidence>
<name>A0A1J7CAX6_9ACTN</name>
<keyword evidence="11" id="KW-1185">Reference proteome</keyword>
<proteinExistence type="inferred from homology"/>
<dbReference type="PANTHER" id="PTHR43386:SF1">
    <property type="entry name" value="D,D-DIPEPTIDE TRANSPORT SYSTEM PERMEASE PROTEIN DDPC-RELATED"/>
    <property type="match status" value="1"/>
</dbReference>
<evidence type="ECO:0000313" key="11">
    <source>
        <dbReference type="Proteomes" id="UP000243342"/>
    </source>
</evidence>
<dbReference type="GO" id="GO:0055085">
    <property type="term" value="P:transmembrane transport"/>
    <property type="evidence" value="ECO:0007669"/>
    <property type="project" value="InterPro"/>
</dbReference>
<evidence type="ECO:0000313" key="10">
    <source>
        <dbReference type="EMBL" id="OIV38672.1"/>
    </source>
</evidence>
<feature type="transmembrane region" description="Helical" evidence="7">
    <location>
        <begin position="286"/>
        <end position="310"/>
    </location>
</feature>
<reference evidence="10 11" key="1">
    <citation type="submission" date="2016-10" db="EMBL/GenBank/DDBJ databases">
        <title>Genome sequence of Streptomyces gilvigriseus MUSC 26.</title>
        <authorList>
            <person name="Lee L.-H."/>
            <person name="Ser H.-L."/>
        </authorList>
    </citation>
    <scope>NUCLEOTIDE SEQUENCE [LARGE SCALE GENOMIC DNA]</scope>
    <source>
        <strain evidence="10 11">MUSC 26</strain>
    </source>
</reference>
<dbReference type="GO" id="GO:0005886">
    <property type="term" value="C:plasma membrane"/>
    <property type="evidence" value="ECO:0007669"/>
    <property type="project" value="UniProtKB-SubCell"/>
</dbReference>
<dbReference type="AlphaFoldDB" id="A0A1J7CAX6"/>
<evidence type="ECO:0000256" key="8">
    <source>
        <dbReference type="SAM" id="MobiDB-lite"/>
    </source>
</evidence>
<dbReference type="EMBL" id="MLCF01000016">
    <property type="protein sequence ID" value="OIV38672.1"/>
    <property type="molecule type" value="Genomic_DNA"/>
</dbReference>
<evidence type="ECO:0000256" key="1">
    <source>
        <dbReference type="ARBA" id="ARBA00004651"/>
    </source>
</evidence>
<dbReference type="Gene3D" id="1.10.3720.10">
    <property type="entry name" value="MetI-like"/>
    <property type="match status" value="1"/>
</dbReference>
<dbReference type="SUPFAM" id="SSF161098">
    <property type="entry name" value="MetI-like"/>
    <property type="match status" value="1"/>
</dbReference>
<dbReference type="InterPro" id="IPR025966">
    <property type="entry name" value="OppC_N"/>
</dbReference>
<dbReference type="PROSITE" id="PS50928">
    <property type="entry name" value="ABC_TM1"/>
    <property type="match status" value="1"/>
</dbReference>
<evidence type="ECO:0000256" key="3">
    <source>
        <dbReference type="ARBA" id="ARBA00022475"/>
    </source>
</evidence>
<sequence>MPESATVPEPAKVPPGAEEAPAPLSPWRRALRQLVHDRAALVSTALIALLVIMAVAAPLLVKLEGQDPYTYHIGLLNQANGSGPKGILGGMSGAHWFGVEPLTGRDMFALVVYGAQTSLLVGLASTAVSIIIGAVVGTAAAFFGGWLDAVIGRTADVFLAFPGMIFMIALGIVVPQAFPRWLLLVIVIGFFGWPGFARIIRGQALSLVRREFVDAARTLGAGPGHIIFRELMPNLMAPIIVFSAISIPQRIGTEAALSFLGVGVPAPTPDWGRTISDATDWVQTDLMYLLFPGGALFLAVLAFTVLGDSLRDALDPRTRR</sequence>
<feature type="transmembrane region" description="Helical" evidence="7">
    <location>
        <begin position="181"/>
        <end position="200"/>
    </location>
</feature>
<dbReference type="Pfam" id="PF12911">
    <property type="entry name" value="OppC_N"/>
    <property type="match status" value="1"/>
</dbReference>